<evidence type="ECO:0000313" key="3">
    <source>
        <dbReference type="Proteomes" id="UP000767465"/>
    </source>
</evidence>
<feature type="transmembrane region" description="Helical" evidence="1">
    <location>
        <begin position="237"/>
        <end position="257"/>
    </location>
</feature>
<evidence type="ECO:0000313" key="2">
    <source>
        <dbReference type="EMBL" id="MBW7582347.1"/>
    </source>
</evidence>
<dbReference type="RefSeq" id="WP_219967397.1">
    <property type="nucleotide sequence ID" value="NZ_JAHXBZ010000006.1"/>
</dbReference>
<keyword evidence="1" id="KW-0472">Membrane</keyword>
<feature type="transmembrane region" description="Helical" evidence="1">
    <location>
        <begin position="15"/>
        <end position="36"/>
    </location>
</feature>
<feature type="transmembrane region" description="Helical" evidence="1">
    <location>
        <begin position="199"/>
        <end position="225"/>
    </location>
</feature>
<keyword evidence="1" id="KW-0812">Transmembrane</keyword>
<keyword evidence="3" id="KW-1185">Reference proteome</keyword>
<protein>
    <submittedName>
        <fullName evidence="2">Polymerase</fullName>
    </submittedName>
</protein>
<reference evidence="2 3" key="1">
    <citation type="submission" date="2021-07" db="EMBL/GenBank/DDBJ databases">
        <title>Streptococcus humanmilk sp.nov.,a novel bacteria of streptococcus.</title>
        <authorList>
            <person name="Han F."/>
        </authorList>
    </citation>
    <scope>NUCLEOTIDE SEQUENCE [LARGE SCALE GENOMIC DNA]</scope>
    <source>
        <strain evidence="2 3">IMAU99125</strain>
    </source>
</reference>
<evidence type="ECO:0000256" key="1">
    <source>
        <dbReference type="SAM" id="Phobius"/>
    </source>
</evidence>
<organism evidence="2 3">
    <name type="scientific">Streptococcus humanilactis</name>
    <dbReference type="NCBI Taxonomy" id="2841061"/>
    <lineage>
        <taxon>Bacteria</taxon>
        <taxon>Bacillati</taxon>
        <taxon>Bacillota</taxon>
        <taxon>Bacilli</taxon>
        <taxon>Lactobacillales</taxon>
        <taxon>Streptococcaceae</taxon>
        <taxon>Streptococcus</taxon>
        <taxon>Streptococcus mitis group</taxon>
    </lineage>
</organism>
<feature type="transmembrane region" description="Helical" evidence="1">
    <location>
        <begin position="345"/>
        <end position="364"/>
    </location>
</feature>
<feature type="transmembrane region" description="Helical" evidence="1">
    <location>
        <begin position="370"/>
        <end position="387"/>
    </location>
</feature>
<name>A0ABS7DWF8_9STRE</name>
<comment type="caution">
    <text evidence="2">The sequence shown here is derived from an EMBL/GenBank/DDBJ whole genome shotgun (WGS) entry which is preliminary data.</text>
</comment>
<feature type="transmembrane region" description="Helical" evidence="1">
    <location>
        <begin position="103"/>
        <end position="120"/>
    </location>
</feature>
<feature type="transmembrane region" description="Helical" evidence="1">
    <location>
        <begin position="126"/>
        <end position="147"/>
    </location>
</feature>
<keyword evidence="1" id="KW-1133">Transmembrane helix</keyword>
<sequence>MESRKKFVCFPNSSLRFYILQVAIALSILSQTPYIWKLSGIPTQLLIMPFWILLGVVSVFSRIDMERSFLFFLLTIGYLISTIALLDIVTGVSYVFNGLSQQLYLAVGILVLGYWNADVIVHYWKIIAVTFLGASLLISADIYFHYFRGYTFSNIDYVYRAKNSAASIFLSAVILNLSLYNRKWALWRKVLLLASSGLLIYMCILMRSRAVLLATVTLPIVYIWFQQISWYRKLGRIIGFITVIGIFLLNSTVYNFFINNLFLMVTSESRLSSLSLDHISSNRFVYFEVFAKEISGHELTGIGYYYMDNFYLESLLNYGYIVGIAVILVALSPILYALWQRFIPYRFYITFLALAFSYTINSLFEGYAPFGPGAKSFILWLVFGCFLNTRLRKVGEHSGTS</sequence>
<proteinExistence type="predicted"/>
<feature type="transmembrane region" description="Helical" evidence="1">
    <location>
        <begin position="69"/>
        <end position="96"/>
    </location>
</feature>
<accession>A0ABS7DWF8</accession>
<feature type="transmembrane region" description="Helical" evidence="1">
    <location>
        <begin position="159"/>
        <end position="179"/>
    </location>
</feature>
<feature type="transmembrane region" description="Helical" evidence="1">
    <location>
        <begin position="45"/>
        <end position="63"/>
    </location>
</feature>
<dbReference type="Proteomes" id="UP000767465">
    <property type="component" value="Unassembled WGS sequence"/>
</dbReference>
<gene>
    <name evidence="2" type="ORF">KV696_08355</name>
</gene>
<dbReference type="EMBL" id="JAHXBZ010000006">
    <property type="protein sequence ID" value="MBW7582347.1"/>
    <property type="molecule type" value="Genomic_DNA"/>
</dbReference>
<feature type="transmembrane region" description="Helical" evidence="1">
    <location>
        <begin position="318"/>
        <end position="338"/>
    </location>
</feature>